<evidence type="ECO:0000313" key="1">
    <source>
        <dbReference type="EMBL" id="KAK9877297.1"/>
    </source>
</evidence>
<reference evidence="1 2" key="1">
    <citation type="submission" date="2023-03" db="EMBL/GenBank/DDBJ databases">
        <title>Genome insight into feeding habits of ladybird beetles.</title>
        <authorList>
            <person name="Li H.-S."/>
            <person name="Huang Y.-H."/>
            <person name="Pang H."/>
        </authorList>
    </citation>
    <scope>NUCLEOTIDE SEQUENCE [LARGE SCALE GENOMIC DNA]</scope>
    <source>
        <strain evidence="1">SYSU_2023b</strain>
        <tissue evidence="1">Whole body</tissue>
    </source>
</reference>
<accession>A0AAW1U9E3</accession>
<dbReference type="Proteomes" id="UP001431783">
    <property type="component" value="Unassembled WGS sequence"/>
</dbReference>
<name>A0AAW1U9E3_9CUCU</name>
<proteinExistence type="predicted"/>
<comment type="caution">
    <text evidence="1">The sequence shown here is derived from an EMBL/GenBank/DDBJ whole genome shotgun (WGS) entry which is preliminary data.</text>
</comment>
<dbReference type="AlphaFoldDB" id="A0AAW1U9E3"/>
<gene>
    <name evidence="1" type="ORF">WA026_017689</name>
</gene>
<sequence length="137" mass="15670">MKNIKNRSLKEIEAEEVIKLVKECWPKVVHDAKQDDCSIANPELVGDTIIVANLNKCAKILNLRKILGTQRSLFNFIREEKLGKGQIASCKPEGWEMDGCKQCDEGLFMMGIMDGEDTDIAEIYRICRRIAKRLDRE</sequence>
<keyword evidence="2" id="KW-1185">Reference proteome</keyword>
<organism evidence="1 2">
    <name type="scientific">Henosepilachna vigintioctopunctata</name>
    <dbReference type="NCBI Taxonomy" id="420089"/>
    <lineage>
        <taxon>Eukaryota</taxon>
        <taxon>Metazoa</taxon>
        <taxon>Ecdysozoa</taxon>
        <taxon>Arthropoda</taxon>
        <taxon>Hexapoda</taxon>
        <taxon>Insecta</taxon>
        <taxon>Pterygota</taxon>
        <taxon>Neoptera</taxon>
        <taxon>Endopterygota</taxon>
        <taxon>Coleoptera</taxon>
        <taxon>Polyphaga</taxon>
        <taxon>Cucujiformia</taxon>
        <taxon>Coccinelloidea</taxon>
        <taxon>Coccinellidae</taxon>
        <taxon>Epilachninae</taxon>
        <taxon>Epilachnini</taxon>
        <taxon>Henosepilachna</taxon>
    </lineage>
</organism>
<evidence type="ECO:0000313" key="2">
    <source>
        <dbReference type="Proteomes" id="UP001431783"/>
    </source>
</evidence>
<dbReference type="EMBL" id="JARQZJ010000041">
    <property type="protein sequence ID" value="KAK9877297.1"/>
    <property type="molecule type" value="Genomic_DNA"/>
</dbReference>
<protein>
    <submittedName>
        <fullName evidence="1">Uncharacterized protein</fullName>
    </submittedName>
</protein>